<dbReference type="RefSeq" id="XP_022490685.1">
    <property type="nucleotide sequence ID" value="XM_022629131.1"/>
</dbReference>
<protein>
    <recommendedName>
        <fullName evidence="4">NYN domain-containing protein</fullName>
    </recommendedName>
</protein>
<dbReference type="InterPro" id="IPR007681">
    <property type="entry name" value="Mog1"/>
</dbReference>
<dbReference type="GO" id="GO:0031267">
    <property type="term" value="F:small GTPase binding"/>
    <property type="evidence" value="ECO:0007669"/>
    <property type="project" value="TreeGrafter"/>
</dbReference>
<dbReference type="GO" id="GO:0005634">
    <property type="term" value="C:nucleus"/>
    <property type="evidence" value="ECO:0007669"/>
    <property type="project" value="TreeGrafter"/>
</dbReference>
<dbReference type="PANTHER" id="PTHR15837:SF5">
    <property type="entry name" value="NYN DOMAIN-CONTAINING PROTEIN"/>
    <property type="match status" value="1"/>
</dbReference>
<sequence>MVASDSTESSSWDFTQALDLLRSPTYKGTSARSSCPPEYPADLPQDQPKKNVNNGASVQAPGLTSKRSHTKLGDFGSLWDLLGGLPTPSVTPATVTTNSKPEDTQRSLEASPAFSIFKRPINQVSHRSSIESSAPLPSKTSSVDKSKSKTFQDTSGRSSKRSPRPQPVTILQRKSGHESTGTDDKVEFDIPRTPSRTIAGAGNLDTPKARTQHRVARKETQTNISNAAYSSEASAGAESDSSFIFDRPTPKKFGALAFVPAQIGTPDAQASRYDTPPSSFEDQDFALNANAITALGPGNRVQSTIYKSSTERRVSLMTKLLKDFPEYASIVSSVGQSIKKSPRKGVVSDSIHIFVDISNIMVGFHDAVKYSRNIPLTTRIRRVHMSFANLALIMERGRHAAKRVLVGSDRLPSIDEAETLGYEANILDRVHKVKYTTPRRNNKSRKIPGSGSQGASGGPETVAPSGERWVEQGVDEILHLKILESLLDTDEPATIVLATGDAAVAEFSGGFMRMVERALQRGWSVELVSFTQVTSYAYRKKEFRAKWGDRFKMVELDTYIEELFE</sequence>
<dbReference type="STRING" id="1835702.A0A1F5LQ58"/>
<dbReference type="AlphaFoldDB" id="A0A1F5LQ58"/>
<dbReference type="GeneID" id="34573865"/>
<dbReference type="GO" id="GO:0006606">
    <property type="term" value="P:protein import into nucleus"/>
    <property type="evidence" value="ECO:0007669"/>
    <property type="project" value="TreeGrafter"/>
</dbReference>
<dbReference type="Proteomes" id="UP000177622">
    <property type="component" value="Unassembled WGS sequence"/>
</dbReference>
<dbReference type="Gene3D" id="3.40.50.1010">
    <property type="entry name" value="5'-nuclease"/>
    <property type="match status" value="1"/>
</dbReference>
<evidence type="ECO:0008006" key="4">
    <source>
        <dbReference type="Google" id="ProtNLM"/>
    </source>
</evidence>
<dbReference type="CDD" id="cd18724">
    <property type="entry name" value="PIN_LabA-like"/>
    <property type="match status" value="1"/>
</dbReference>
<organism evidence="2 3">
    <name type="scientific">Penicillium arizonense</name>
    <dbReference type="NCBI Taxonomy" id="1835702"/>
    <lineage>
        <taxon>Eukaryota</taxon>
        <taxon>Fungi</taxon>
        <taxon>Dikarya</taxon>
        <taxon>Ascomycota</taxon>
        <taxon>Pezizomycotina</taxon>
        <taxon>Eurotiomycetes</taxon>
        <taxon>Eurotiomycetidae</taxon>
        <taxon>Eurotiales</taxon>
        <taxon>Aspergillaceae</taxon>
        <taxon>Penicillium</taxon>
    </lineage>
</organism>
<dbReference type="GO" id="GO:0005085">
    <property type="term" value="F:guanyl-nucleotide exchange factor activity"/>
    <property type="evidence" value="ECO:0007669"/>
    <property type="project" value="TreeGrafter"/>
</dbReference>
<dbReference type="PANTHER" id="PTHR15837">
    <property type="entry name" value="RAN GUANINE NUCLEOTIDE RELEASE FACTOR"/>
    <property type="match status" value="1"/>
</dbReference>
<feature type="compositionally biased region" description="Low complexity" evidence="1">
    <location>
        <begin position="86"/>
        <end position="97"/>
    </location>
</feature>
<dbReference type="OrthoDB" id="5590473at2759"/>
<evidence type="ECO:0000256" key="1">
    <source>
        <dbReference type="SAM" id="MobiDB-lite"/>
    </source>
</evidence>
<feature type="region of interest" description="Disordered" evidence="1">
    <location>
        <begin position="435"/>
        <end position="465"/>
    </location>
</feature>
<feature type="compositionally biased region" description="Basic and acidic residues" evidence="1">
    <location>
        <begin position="175"/>
        <end position="190"/>
    </location>
</feature>
<proteinExistence type="predicted"/>
<gene>
    <name evidence="2" type="ORF">PENARI_c004G05220</name>
</gene>
<keyword evidence="3" id="KW-1185">Reference proteome</keyword>
<feature type="region of interest" description="Disordered" evidence="1">
    <location>
        <begin position="25"/>
        <end position="70"/>
    </location>
</feature>
<accession>A0A1F5LQ58</accession>
<comment type="caution">
    <text evidence="2">The sequence shown here is derived from an EMBL/GenBank/DDBJ whole genome shotgun (WGS) entry which is preliminary data.</text>
</comment>
<evidence type="ECO:0000313" key="2">
    <source>
        <dbReference type="EMBL" id="OGE55255.1"/>
    </source>
</evidence>
<feature type="region of interest" description="Disordered" evidence="1">
    <location>
        <begin position="86"/>
        <end position="233"/>
    </location>
</feature>
<reference evidence="2 3" key="1">
    <citation type="journal article" date="2016" name="Sci. Rep.">
        <title>Penicillium arizonense, a new, genome sequenced fungal species, reveals a high chemical diversity in secreted metabolites.</title>
        <authorList>
            <person name="Grijseels S."/>
            <person name="Nielsen J.C."/>
            <person name="Randelovic M."/>
            <person name="Nielsen J."/>
            <person name="Nielsen K.F."/>
            <person name="Workman M."/>
            <person name="Frisvad J.C."/>
        </authorList>
    </citation>
    <scope>NUCLEOTIDE SEQUENCE [LARGE SCALE GENOMIC DNA]</scope>
    <source>
        <strain evidence="2 3">CBS 141311</strain>
    </source>
</reference>
<dbReference type="EMBL" id="LXJU01000004">
    <property type="protein sequence ID" value="OGE55255.1"/>
    <property type="molecule type" value="Genomic_DNA"/>
</dbReference>
<evidence type="ECO:0000313" key="3">
    <source>
        <dbReference type="Proteomes" id="UP000177622"/>
    </source>
</evidence>
<name>A0A1F5LQ58_PENAI</name>
<feature type="compositionally biased region" description="Polar residues" evidence="1">
    <location>
        <begin position="122"/>
        <end position="132"/>
    </location>
</feature>